<dbReference type="EMBL" id="JABSTV010001245">
    <property type="protein sequence ID" value="KAH7983368.1"/>
    <property type="molecule type" value="Genomic_DNA"/>
</dbReference>
<accession>A0A9D4YP54</accession>
<proteinExistence type="predicted"/>
<reference evidence="1" key="2">
    <citation type="submission" date="2021-09" db="EMBL/GenBank/DDBJ databases">
        <authorList>
            <person name="Jia N."/>
            <person name="Wang J."/>
            <person name="Shi W."/>
            <person name="Du L."/>
            <person name="Sun Y."/>
            <person name="Zhan W."/>
            <person name="Jiang J."/>
            <person name="Wang Q."/>
            <person name="Zhang B."/>
            <person name="Ji P."/>
            <person name="Sakyi L.B."/>
            <person name="Cui X."/>
            <person name="Yuan T."/>
            <person name="Jiang B."/>
            <person name="Yang W."/>
            <person name="Lam T.T.-Y."/>
            <person name="Chang Q."/>
            <person name="Ding S."/>
            <person name="Wang X."/>
            <person name="Zhu J."/>
            <person name="Ruan X."/>
            <person name="Zhao L."/>
            <person name="Wei J."/>
            <person name="Que T."/>
            <person name="Du C."/>
            <person name="Cheng J."/>
            <person name="Dai P."/>
            <person name="Han X."/>
            <person name="Huang E."/>
            <person name="Gao Y."/>
            <person name="Liu J."/>
            <person name="Shao H."/>
            <person name="Ye R."/>
            <person name="Li L."/>
            <person name="Wei W."/>
            <person name="Wang X."/>
            <person name="Wang C."/>
            <person name="Huo Q."/>
            <person name="Li W."/>
            <person name="Guo W."/>
            <person name="Chen H."/>
            <person name="Chen S."/>
            <person name="Zhou L."/>
            <person name="Zhou L."/>
            <person name="Ni X."/>
            <person name="Tian J."/>
            <person name="Zhou Y."/>
            <person name="Sheng Y."/>
            <person name="Liu T."/>
            <person name="Pan Y."/>
            <person name="Xia L."/>
            <person name="Li J."/>
            <person name="Zhao F."/>
            <person name="Cao W."/>
        </authorList>
    </citation>
    <scope>NUCLEOTIDE SEQUENCE</scope>
    <source>
        <strain evidence="1">Rsan-2018</strain>
        <tissue evidence="1">Larvae</tissue>
    </source>
</reference>
<organism evidence="1 2">
    <name type="scientific">Rhipicephalus sanguineus</name>
    <name type="common">Brown dog tick</name>
    <name type="synonym">Ixodes sanguineus</name>
    <dbReference type="NCBI Taxonomy" id="34632"/>
    <lineage>
        <taxon>Eukaryota</taxon>
        <taxon>Metazoa</taxon>
        <taxon>Ecdysozoa</taxon>
        <taxon>Arthropoda</taxon>
        <taxon>Chelicerata</taxon>
        <taxon>Arachnida</taxon>
        <taxon>Acari</taxon>
        <taxon>Parasitiformes</taxon>
        <taxon>Ixodida</taxon>
        <taxon>Ixodoidea</taxon>
        <taxon>Ixodidae</taxon>
        <taxon>Rhipicephalinae</taxon>
        <taxon>Rhipicephalus</taxon>
        <taxon>Rhipicephalus</taxon>
    </lineage>
</organism>
<comment type="caution">
    <text evidence="1">The sequence shown here is derived from an EMBL/GenBank/DDBJ whole genome shotgun (WGS) entry which is preliminary data.</text>
</comment>
<evidence type="ECO:0000313" key="1">
    <source>
        <dbReference type="EMBL" id="KAH7983368.1"/>
    </source>
</evidence>
<gene>
    <name evidence="1" type="ORF">HPB52_011515</name>
</gene>
<keyword evidence="2" id="KW-1185">Reference proteome</keyword>
<dbReference type="Proteomes" id="UP000821837">
    <property type="component" value="Chromosome 1"/>
</dbReference>
<sequence length="108" mass="11494">MCATEANGIEGRIYIVPRTLASARSYTSVSNSRQMHDAATCVREKCTAILETKFGYGHPFAAAAITAAYPDAGAPAQGSTVMTIDSMREIKRANKGRRLRGGIASDIV</sequence>
<evidence type="ECO:0000313" key="2">
    <source>
        <dbReference type="Proteomes" id="UP000821837"/>
    </source>
</evidence>
<reference evidence="1" key="1">
    <citation type="journal article" date="2020" name="Cell">
        <title>Large-Scale Comparative Analyses of Tick Genomes Elucidate Their Genetic Diversity and Vector Capacities.</title>
        <authorList>
            <consortium name="Tick Genome and Microbiome Consortium (TIGMIC)"/>
            <person name="Jia N."/>
            <person name="Wang J."/>
            <person name="Shi W."/>
            <person name="Du L."/>
            <person name="Sun Y."/>
            <person name="Zhan W."/>
            <person name="Jiang J.F."/>
            <person name="Wang Q."/>
            <person name="Zhang B."/>
            <person name="Ji P."/>
            <person name="Bell-Sakyi L."/>
            <person name="Cui X.M."/>
            <person name="Yuan T.T."/>
            <person name="Jiang B.G."/>
            <person name="Yang W.F."/>
            <person name="Lam T.T."/>
            <person name="Chang Q.C."/>
            <person name="Ding S.J."/>
            <person name="Wang X.J."/>
            <person name="Zhu J.G."/>
            <person name="Ruan X.D."/>
            <person name="Zhao L."/>
            <person name="Wei J.T."/>
            <person name="Ye R.Z."/>
            <person name="Que T.C."/>
            <person name="Du C.H."/>
            <person name="Zhou Y.H."/>
            <person name="Cheng J.X."/>
            <person name="Dai P.F."/>
            <person name="Guo W.B."/>
            <person name="Han X.H."/>
            <person name="Huang E.J."/>
            <person name="Li L.F."/>
            <person name="Wei W."/>
            <person name="Gao Y.C."/>
            <person name="Liu J.Z."/>
            <person name="Shao H.Z."/>
            <person name="Wang X."/>
            <person name="Wang C.C."/>
            <person name="Yang T.C."/>
            <person name="Huo Q.B."/>
            <person name="Li W."/>
            <person name="Chen H.Y."/>
            <person name="Chen S.E."/>
            <person name="Zhou L.G."/>
            <person name="Ni X.B."/>
            <person name="Tian J.H."/>
            <person name="Sheng Y."/>
            <person name="Liu T."/>
            <person name="Pan Y.S."/>
            <person name="Xia L.Y."/>
            <person name="Li J."/>
            <person name="Zhao F."/>
            <person name="Cao W.C."/>
        </authorList>
    </citation>
    <scope>NUCLEOTIDE SEQUENCE</scope>
    <source>
        <strain evidence="1">Rsan-2018</strain>
    </source>
</reference>
<protein>
    <submittedName>
        <fullName evidence="1">Uncharacterized protein</fullName>
    </submittedName>
</protein>
<name>A0A9D4YP54_RHISA</name>
<dbReference type="AlphaFoldDB" id="A0A9D4YP54"/>